<evidence type="ECO:0000313" key="1">
    <source>
        <dbReference type="EMBL" id="DAF58031.1"/>
    </source>
</evidence>
<accession>A0A8S5T4X3</accession>
<evidence type="ECO:0008006" key="2">
    <source>
        <dbReference type="Google" id="ProtNLM"/>
    </source>
</evidence>
<sequence length="82" mass="9310">MQRTAYHINEVLKLLDKAKDDGATVNMKAWTQDGQTIDYTGWLVRGGSWRGGFHRLVNPANGEVRTVPDIFIFNFLGKPVYL</sequence>
<proteinExistence type="predicted"/>
<dbReference type="EMBL" id="BK032745">
    <property type="protein sequence ID" value="DAF58031.1"/>
    <property type="molecule type" value="Genomic_DNA"/>
</dbReference>
<protein>
    <recommendedName>
        <fullName evidence="2">Maintenance system killer protein</fullName>
    </recommendedName>
</protein>
<organism evidence="1">
    <name type="scientific">Siphoviridae sp. ctrpM6</name>
    <dbReference type="NCBI Taxonomy" id="2827956"/>
    <lineage>
        <taxon>Viruses</taxon>
        <taxon>Duplodnaviria</taxon>
        <taxon>Heunggongvirae</taxon>
        <taxon>Uroviricota</taxon>
        <taxon>Caudoviricetes</taxon>
    </lineage>
</organism>
<reference evidence="1" key="1">
    <citation type="journal article" date="2021" name="Proc. Natl. Acad. Sci. U.S.A.">
        <title>A Catalog of Tens of Thousands of Viruses from Human Metagenomes Reveals Hidden Associations with Chronic Diseases.</title>
        <authorList>
            <person name="Tisza M.J."/>
            <person name="Buck C.B."/>
        </authorList>
    </citation>
    <scope>NUCLEOTIDE SEQUENCE</scope>
    <source>
        <strain evidence="1">CtrpM6</strain>
    </source>
</reference>
<name>A0A8S5T4X3_9CAUD</name>